<dbReference type="EMBL" id="JBHMCA010000014">
    <property type="protein sequence ID" value="MFB9442406.1"/>
    <property type="molecule type" value="Genomic_DNA"/>
</dbReference>
<evidence type="ECO:0000256" key="2">
    <source>
        <dbReference type="SAM" id="Phobius"/>
    </source>
</evidence>
<keyword evidence="2" id="KW-0472">Membrane</keyword>
<keyword evidence="4" id="KW-0328">Glycosyltransferase</keyword>
<keyword evidence="2" id="KW-0812">Transmembrane</keyword>
<sequence length="395" mass="41438">MASDEEKPEAERPTTVDTPATAPIRPPAPREAEDRWIPVEFMAPQLGEPADPKPPHQPKHAAEGLRPSWSETAAGTLGGSGRPGTPGGPGTAGSPDVLTGGNTRWQLSQARRERLDRFMARPGVRFLLPGVLLAVLLTAAGVAGAVVVPAASKPRADASQSPAPAPQGTNGAPVITDPPASGEAPQPDDPSASPTFSPPPGTQQRPADVYGAWAAARSVRLDIPVVALQSYGYAEAVTARTTPKCHLTWTTLAGIGKVESDHGRTGGSVLQDDGRSTPKIIGPPLDGQNNRQAVADTDQGVLDGDRTWDRAVGPMQFLPATWKQYGQDADANGVPDIDDIDDAALTAATFLCEGGRDLSTVEGWNSAIHAYNLPEEYRAAVFNATNDYGRRDRQG</sequence>
<dbReference type="Gene3D" id="1.10.530.10">
    <property type="match status" value="1"/>
</dbReference>
<keyword evidence="4" id="KW-0808">Transferase</keyword>
<feature type="domain" description="Transglycosylase SLT" evidence="3">
    <location>
        <begin position="308"/>
        <end position="355"/>
    </location>
</feature>
<dbReference type="PANTHER" id="PTHR30163:SF8">
    <property type="entry name" value="LYTIC MUREIN TRANSGLYCOSYLASE"/>
    <property type="match status" value="1"/>
</dbReference>
<dbReference type="GO" id="GO:0016757">
    <property type="term" value="F:glycosyltransferase activity"/>
    <property type="evidence" value="ECO:0007669"/>
    <property type="project" value="UniProtKB-KW"/>
</dbReference>
<accession>A0ABV5M0M2</accession>
<feature type="compositionally biased region" description="Gly residues" evidence="1">
    <location>
        <begin position="76"/>
        <end position="91"/>
    </location>
</feature>
<evidence type="ECO:0000313" key="5">
    <source>
        <dbReference type="Proteomes" id="UP001589608"/>
    </source>
</evidence>
<dbReference type="EC" id="2.4.-.-" evidence="4"/>
<proteinExistence type="predicted"/>
<feature type="transmembrane region" description="Helical" evidence="2">
    <location>
        <begin position="126"/>
        <end position="151"/>
    </location>
</feature>
<comment type="caution">
    <text evidence="4">The sequence shown here is derived from an EMBL/GenBank/DDBJ whole genome shotgun (WGS) entry which is preliminary data.</text>
</comment>
<organism evidence="4 5">
    <name type="scientific">Dactylosporangium vinaceum</name>
    <dbReference type="NCBI Taxonomy" id="53362"/>
    <lineage>
        <taxon>Bacteria</taxon>
        <taxon>Bacillati</taxon>
        <taxon>Actinomycetota</taxon>
        <taxon>Actinomycetes</taxon>
        <taxon>Micromonosporales</taxon>
        <taxon>Micromonosporaceae</taxon>
        <taxon>Dactylosporangium</taxon>
    </lineage>
</organism>
<evidence type="ECO:0000256" key="1">
    <source>
        <dbReference type="SAM" id="MobiDB-lite"/>
    </source>
</evidence>
<dbReference type="PANTHER" id="PTHR30163">
    <property type="entry name" value="MEMBRANE-BOUND LYTIC MUREIN TRANSGLYCOSYLASE B"/>
    <property type="match status" value="1"/>
</dbReference>
<gene>
    <name evidence="4" type="ORF">ACFFTR_04800</name>
</gene>
<dbReference type="SUPFAM" id="SSF53955">
    <property type="entry name" value="Lysozyme-like"/>
    <property type="match status" value="1"/>
</dbReference>
<reference evidence="4 5" key="1">
    <citation type="submission" date="2024-09" db="EMBL/GenBank/DDBJ databases">
        <authorList>
            <person name="Sun Q."/>
            <person name="Mori K."/>
        </authorList>
    </citation>
    <scope>NUCLEOTIDE SEQUENCE [LARGE SCALE GENOMIC DNA]</scope>
    <source>
        <strain evidence="4 5">JCM 3307</strain>
    </source>
</reference>
<dbReference type="Proteomes" id="UP001589608">
    <property type="component" value="Unassembled WGS sequence"/>
</dbReference>
<evidence type="ECO:0000259" key="3">
    <source>
        <dbReference type="Pfam" id="PF13406"/>
    </source>
</evidence>
<feature type="compositionally biased region" description="Basic and acidic residues" evidence="1">
    <location>
        <begin position="28"/>
        <end position="37"/>
    </location>
</feature>
<dbReference type="RefSeq" id="WP_223100983.1">
    <property type="nucleotide sequence ID" value="NZ_CP061913.1"/>
</dbReference>
<dbReference type="InterPro" id="IPR031304">
    <property type="entry name" value="SLT_2"/>
</dbReference>
<feature type="region of interest" description="Disordered" evidence="1">
    <location>
        <begin position="155"/>
        <end position="206"/>
    </location>
</feature>
<keyword evidence="5" id="KW-1185">Reference proteome</keyword>
<dbReference type="InterPro" id="IPR023346">
    <property type="entry name" value="Lysozyme-like_dom_sf"/>
</dbReference>
<feature type="region of interest" description="Disordered" evidence="1">
    <location>
        <begin position="1"/>
        <end position="102"/>
    </location>
</feature>
<evidence type="ECO:0000313" key="4">
    <source>
        <dbReference type="EMBL" id="MFB9442406.1"/>
    </source>
</evidence>
<name>A0ABV5M0M2_9ACTN</name>
<keyword evidence="2" id="KW-1133">Transmembrane helix</keyword>
<protein>
    <submittedName>
        <fullName evidence="4">Lytic murein transglycosylase</fullName>
        <ecNumber evidence="4">2.4.-.-</ecNumber>
    </submittedName>
</protein>
<dbReference type="InterPro" id="IPR043426">
    <property type="entry name" value="MltB-like"/>
</dbReference>
<dbReference type="Pfam" id="PF13406">
    <property type="entry name" value="SLT_2"/>
    <property type="match status" value="1"/>
</dbReference>